<dbReference type="STRING" id="436010.A0A165Z3C6"/>
<accession>A0A165Z3C6</accession>
<evidence type="ECO:0000313" key="1">
    <source>
        <dbReference type="EMBL" id="KZP10185.1"/>
    </source>
</evidence>
<dbReference type="AlphaFoldDB" id="A0A165Z3C6"/>
<evidence type="ECO:0000313" key="2">
    <source>
        <dbReference type="Proteomes" id="UP000076532"/>
    </source>
</evidence>
<organism evidence="1 2">
    <name type="scientific">Athelia psychrophila</name>
    <dbReference type="NCBI Taxonomy" id="1759441"/>
    <lineage>
        <taxon>Eukaryota</taxon>
        <taxon>Fungi</taxon>
        <taxon>Dikarya</taxon>
        <taxon>Basidiomycota</taxon>
        <taxon>Agaricomycotina</taxon>
        <taxon>Agaricomycetes</taxon>
        <taxon>Agaricomycetidae</taxon>
        <taxon>Atheliales</taxon>
        <taxon>Atheliaceae</taxon>
        <taxon>Athelia</taxon>
    </lineage>
</organism>
<reference evidence="1 2" key="1">
    <citation type="journal article" date="2016" name="Mol. Biol. Evol.">
        <title>Comparative Genomics of Early-Diverging Mushroom-Forming Fungi Provides Insights into the Origins of Lignocellulose Decay Capabilities.</title>
        <authorList>
            <person name="Nagy L.G."/>
            <person name="Riley R."/>
            <person name="Tritt A."/>
            <person name="Adam C."/>
            <person name="Daum C."/>
            <person name="Floudas D."/>
            <person name="Sun H."/>
            <person name="Yadav J.S."/>
            <person name="Pangilinan J."/>
            <person name="Larsson K.H."/>
            <person name="Matsuura K."/>
            <person name="Barry K."/>
            <person name="Labutti K."/>
            <person name="Kuo R."/>
            <person name="Ohm R.A."/>
            <person name="Bhattacharya S.S."/>
            <person name="Shirouzu T."/>
            <person name="Yoshinaga Y."/>
            <person name="Martin F.M."/>
            <person name="Grigoriev I.V."/>
            <person name="Hibbett D.S."/>
        </authorList>
    </citation>
    <scope>NUCLEOTIDE SEQUENCE [LARGE SCALE GENOMIC DNA]</scope>
    <source>
        <strain evidence="1 2">CBS 109695</strain>
    </source>
</reference>
<gene>
    <name evidence="1" type="ORF">FIBSPDRAFT_963364</name>
</gene>
<dbReference type="EMBL" id="KV417685">
    <property type="protein sequence ID" value="KZP10185.1"/>
    <property type="molecule type" value="Genomic_DNA"/>
</dbReference>
<dbReference type="Proteomes" id="UP000076532">
    <property type="component" value="Unassembled WGS sequence"/>
</dbReference>
<keyword evidence="2" id="KW-1185">Reference proteome</keyword>
<dbReference type="OrthoDB" id="2436145at2759"/>
<sequence length="518" mass="58219">MKVQKPIAKFVSYHLRVELDFVQEADNESKTTKLIAAEPRLAGRLHIPLLYPKLSNICRRRLGEAMKEEEIQARTEACGRKTEGRHGLPSAMRARMFLHIWYQHILKLSQDLPDLYSLPRSFISPASFCIFNRLCDSMLLHILAYAEYYPDHPFCPWLLGTASIEHFFGIARSLLPNFMYAELLNMIKHTMLQQRLLSSGRFTVKRERSSRTGYIMNFGSKPLSEAEILGLRVRLTRQDINDIIELAYTEAASICRSILSMPIPRLPITLVSLRSSRDDEEDNWDGDDESNDLDEEVDYIGAETDPAGAAALDAARYVHLCDEYEQTAATLADQEAGNGASTRAVSELLSAPPPPHLLSTSNFTKDASASLRSRINELSHRVRIAQALDDSAVKEKKVREARWISIAKGIASVIPDNDLPNVASKNVTRIYPLRLGNFVILRHPKIDADGTSGLSALAGDDDEDDEDEFNNTPPVFTGIYKRKFHLHTYTPITTYFIILAQRHSSAPTVVIKCLPSPI</sequence>
<proteinExistence type="predicted"/>
<name>A0A165Z3C6_9AGAM</name>
<protein>
    <submittedName>
        <fullName evidence="1">Uncharacterized protein</fullName>
    </submittedName>
</protein>